<dbReference type="EMBL" id="JARIHO010000002">
    <property type="protein sequence ID" value="KAJ7366344.1"/>
    <property type="molecule type" value="Genomic_DNA"/>
</dbReference>
<keyword evidence="1" id="KW-0812">Transmembrane</keyword>
<proteinExistence type="predicted"/>
<accession>A0AAD7ARB0</accession>
<feature type="signal peptide" evidence="2">
    <location>
        <begin position="1"/>
        <end position="18"/>
    </location>
</feature>
<comment type="caution">
    <text evidence="3">The sequence shown here is derived from an EMBL/GenBank/DDBJ whole genome shotgun (WGS) entry which is preliminary data.</text>
</comment>
<feature type="transmembrane region" description="Helical" evidence="1">
    <location>
        <begin position="273"/>
        <end position="299"/>
    </location>
</feature>
<organism evidence="3 4">
    <name type="scientific">Mycena albidolilacea</name>
    <dbReference type="NCBI Taxonomy" id="1033008"/>
    <lineage>
        <taxon>Eukaryota</taxon>
        <taxon>Fungi</taxon>
        <taxon>Dikarya</taxon>
        <taxon>Basidiomycota</taxon>
        <taxon>Agaricomycotina</taxon>
        <taxon>Agaricomycetes</taxon>
        <taxon>Agaricomycetidae</taxon>
        <taxon>Agaricales</taxon>
        <taxon>Marasmiineae</taxon>
        <taxon>Mycenaceae</taxon>
        <taxon>Mycena</taxon>
    </lineage>
</organism>
<evidence type="ECO:0000313" key="3">
    <source>
        <dbReference type="EMBL" id="KAJ7366344.1"/>
    </source>
</evidence>
<dbReference type="PANTHER" id="PTHR35043:SF7">
    <property type="entry name" value="TRANSCRIPTION FACTOR DOMAIN-CONTAINING PROTEIN"/>
    <property type="match status" value="1"/>
</dbReference>
<name>A0AAD7ARB0_9AGAR</name>
<keyword evidence="1" id="KW-0472">Membrane</keyword>
<evidence type="ECO:0000256" key="1">
    <source>
        <dbReference type="SAM" id="Phobius"/>
    </source>
</evidence>
<dbReference type="AlphaFoldDB" id="A0AAD7ARB0"/>
<feature type="transmembrane region" description="Helical" evidence="1">
    <location>
        <begin position="319"/>
        <end position="340"/>
    </location>
</feature>
<feature type="transmembrane region" description="Helical" evidence="1">
    <location>
        <begin position="239"/>
        <end position="261"/>
    </location>
</feature>
<dbReference type="Proteomes" id="UP001218218">
    <property type="component" value="Unassembled WGS sequence"/>
</dbReference>
<keyword evidence="4" id="KW-1185">Reference proteome</keyword>
<keyword evidence="2" id="KW-0732">Signal</keyword>
<evidence type="ECO:0000256" key="2">
    <source>
        <dbReference type="SAM" id="SignalP"/>
    </source>
</evidence>
<sequence length="363" mass="40103">MTSLLLLSLHLLAPNCMALGHPLRCPEEPIPSDPDIDDRTLFNIISGCLATGKLALAGPRFCLMLVAVITPEFMAGFATRQVLSARWFSKRYDVSLTHGFLFAMGGFDKSKGDSLSKGVVLLQGLWFTTQCLARVQQHLPLTGLEVATLAFQSVNIFIWLLWWHKLFDVEQPILIGSASEFFAWTEQRHRSRRVPVWVKVTSASNAIVWGYYPDFDTLAYTSVPSFWSARCPDQGDLHFLPMFIFVQVLVGTIFGTVHCAAWNALSPSTGELFIWRSCSLVIAAAPSGVTLLFILTLLGEKIFDTYTSGKTAVVAANRVFAIIATAAYITAHLVLVALSLTTLRALPPGVFVDVNWSTYIPHF</sequence>
<reference evidence="3" key="1">
    <citation type="submission" date="2023-03" db="EMBL/GenBank/DDBJ databases">
        <title>Massive genome expansion in bonnet fungi (Mycena s.s.) driven by repeated elements and novel gene families across ecological guilds.</title>
        <authorList>
            <consortium name="Lawrence Berkeley National Laboratory"/>
            <person name="Harder C.B."/>
            <person name="Miyauchi S."/>
            <person name="Viragh M."/>
            <person name="Kuo A."/>
            <person name="Thoen E."/>
            <person name="Andreopoulos B."/>
            <person name="Lu D."/>
            <person name="Skrede I."/>
            <person name="Drula E."/>
            <person name="Henrissat B."/>
            <person name="Morin E."/>
            <person name="Kohler A."/>
            <person name="Barry K."/>
            <person name="LaButti K."/>
            <person name="Morin E."/>
            <person name="Salamov A."/>
            <person name="Lipzen A."/>
            <person name="Mereny Z."/>
            <person name="Hegedus B."/>
            <person name="Baldrian P."/>
            <person name="Stursova M."/>
            <person name="Weitz H."/>
            <person name="Taylor A."/>
            <person name="Grigoriev I.V."/>
            <person name="Nagy L.G."/>
            <person name="Martin F."/>
            <person name="Kauserud H."/>
        </authorList>
    </citation>
    <scope>NUCLEOTIDE SEQUENCE</scope>
    <source>
        <strain evidence="3">CBHHK002</strain>
    </source>
</reference>
<feature type="chain" id="PRO_5042062909" evidence="2">
    <location>
        <begin position="19"/>
        <end position="363"/>
    </location>
</feature>
<dbReference type="PANTHER" id="PTHR35043">
    <property type="entry name" value="TRANSCRIPTION FACTOR DOMAIN-CONTAINING PROTEIN"/>
    <property type="match status" value="1"/>
</dbReference>
<evidence type="ECO:0000313" key="4">
    <source>
        <dbReference type="Proteomes" id="UP001218218"/>
    </source>
</evidence>
<gene>
    <name evidence="3" type="ORF">DFH08DRAFT_1071872</name>
</gene>
<keyword evidence="1" id="KW-1133">Transmembrane helix</keyword>
<protein>
    <submittedName>
        <fullName evidence="3">Uncharacterized protein</fullName>
    </submittedName>
</protein>